<reference evidence="1" key="1">
    <citation type="journal article" date="2019" name="Environ. Microbiol.">
        <title>Fungal ecological strategies reflected in gene transcription - a case study of two litter decomposers.</title>
        <authorList>
            <person name="Barbi F."/>
            <person name="Kohler A."/>
            <person name="Barry K."/>
            <person name="Baskaran P."/>
            <person name="Daum C."/>
            <person name="Fauchery L."/>
            <person name="Ihrmark K."/>
            <person name="Kuo A."/>
            <person name="LaButti K."/>
            <person name="Lipzen A."/>
            <person name="Morin E."/>
            <person name="Grigoriev I.V."/>
            <person name="Henrissat B."/>
            <person name="Lindahl B."/>
            <person name="Martin F."/>
        </authorList>
    </citation>
    <scope>NUCLEOTIDE SEQUENCE</scope>
    <source>
        <strain evidence="1">JB14</strain>
    </source>
</reference>
<gene>
    <name evidence="1" type="ORF">BT96DRAFT_1104493</name>
</gene>
<protein>
    <submittedName>
        <fullName evidence="1">Uncharacterized protein</fullName>
    </submittedName>
</protein>
<keyword evidence="2" id="KW-1185">Reference proteome</keyword>
<dbReference type="EMBL" id="ML769474">
    <property type="protein sequence ID" value="KAE9399068.1"/>
    <property type="molecule type" value="Genomic_DNA"/>
</dbReference>
<evidence type="ECO:0000313" key="1">
    <source>
        <dbReference type="EMBL" id="KAE9399068.1"/>
    </source>
</evidence>
<dbReference type="AlphaFoldDB" id="A0A6A4HNY3"/>
<dbReference type="Proteomes" id="UP000799118">
    <property type="component" value="Unassembled WGS sequence"/>
</dbReference>
<sequence length="294" mass="32838">MWTRKGDLKGGWCDPSRAQLYSYTEPFRLESIANNLVASTLRNGLKTFIPMAYFASRYADSTLKPVESADSSAIILDGAGGIKVKSRSFTEIPLSQIDMNDFNSISRGLPRAVRQHFIPKGASAPGHKLALAIADMFQAMFDMVRDRSDFELGFDIYKIYVDRAYRQWFTFPNDNVRVDLFHSGLYQESLLSWQTLKVGGISSYPVTWESTYSGGWISSYLVPGNPTYSVDVGYLAKPVLPGNPTNSGYPITSLLWMSHGCPMGLPCQDPDTWVIPDWDIQLFHLGYPGDLTPS</sequence>
<accession>A0A6A4HNY3</accession>
<organism evidence="1 2">
    <name type="scientific">Gymnopus androsaceus JB14</name>
    <dbReference type="NCBI Taxonomy" id="1447944"/>
    <lineage>
        <taxon>Eukaryota</taxon>
        <taxon>Fungi</taxon>
        <taxon>Dikarya</taxon>
        <taxon>Basidiomycota</taxon>
        <taxon>Agaricomycotina</taxon>
        <taxon>Agaricomycetes</taxon>
        <taxon>Agaricomycetidae</taxon>
        <taxon>Agaricales</taxon>
        <taxon>Marasmiineae</taxon>
        <taxon>Omphalotaceae</taxon>
        <taxon>Gymnopus</taxon>
    </lineage>
</organism>
<dbReference type="OrthoDB" id="3091896at2759"/>
<name>A0A6A4HNY3_9AGAR</name>
<proteinExistence type="predicted"/>
<evidence type="ECO:0000313" key="2">
    <source>
        <dbReference type="Proteomes" id="UP000799118"/>
    </source>
</evidence>